<evidence type="ECO:0000313" key="2">
    <source>
        <dbReference type="EMBL" id="AUX22441.1"/>
    </source>
</evidence>
<proteinExistence type="predicted"/>
<keyword evidence="1" id="KW-0472">Membrane</keyword>
<evidence type="ECO:0000256" key="1">
    <source>
        <dbReference type="SAM" id="Phobius"/>
    </source>
</evidence>
<dbReference type="AlphaFoldDB" id="A0A4P2Q088"/>
<reference evidence="2 3" key="1">
    <citation type="submission" date="2015-09" db="EMBL/GenBank/DDBJ databases">
        <title>Sorangium comparison.</title>
        <authorList>
            <person name="Zaburannyi N."/>
            <person name="Bunk B."/>
            <person name="Overmann J."/>
            <person name="Mueller R."/>
        </authorList>
    </citation>
    <scope>NUCLEOTIDE SEQUENCE [LARGE SCALE GENOMIC DNA]</scope>
    <source>
        <strain evidence="2 3">So ceGT47</strain>
    </source>
</reference>
<evidence type="ECO:0000313" key="3">
    <source>
        <dbReference type="Proteomes" id="UP000295781"/>
    </source>
</evidence>
<dbReference type="Pfam" id="PF20540">
    <property type="entry name" value="DUF6755"/>
    <property type="match status" value="1"/>
</dbReference>
<sequence>MSVERRWTRQQRGPIVYGILCFVIILVVLQLWLLTATMNAWLGGDDSVVWPGLAASAGCLLLNLGLLRYL</sequence>
<dbReference type="InterPro" id="IPR046643">
    <property type="entry name" value="DUF6755"/>
</dbReference>
<name>A0A4P2Q088_SORCE</name>
<keyword evidence="1" id="KW-1133">Transmembrane helix</keyword>
<organism evidence="2 3">
    <name type="scientific">Sorangium cellulosum</name>
    <name type="common">Polyangium cellulosum</name>
    <dbReference type="NCBI Taxonomy" id="56"/>
    <lineage>
        <taxon>Bacteria</taxon>
        <taxon>Pseudomonadati</taxon>
        <taxon>Myxococcota</taxon>
        <taxon>Polyangia</taxon>
        <taxon>Polyangiales</taxon>
        <taxon>Polyangiaceae</taxon>
        <taxon>Sorangium</taxon>
    </lineage>
</organism>
<protein>
    <submittedName>
        <fullName evidence="2">Uncharacterized protein</fullName>
    </submittedName>
</protein>
<dbReference type="RefSeq" id="WP_129347601.1">
    <property type="nucleotide sequence ID" value="NZ_CP012670.1"/>
</dbReference>
<keyword evidence="1" id="KW-0812">Transmembrane</keyword>
<gene>
    <name evidence="2" type="ORF">SOCEGT47_029440</name>
</gene>
<accession>A0A4P2Q088</accession>
<dbReference type="EMBL" id="CP012670">
    <property type="protein sequence ID" value="AUX22441.1"/>
    <property type="molecule type" value="Genomic_DNA"/>
</dbReference>
<dbReference type="Proteomes" id="UP000295781">
    <property type="component" value="Chromosome"/>
</dbReference>
<feature type="transmembrane region" description="Helical" evidence="1">
    <location>
        <begin position="48"/>
        <end position="67"/>
    </location>
</feature>
<feature type="transmembrane region" description="Helical" evidence="1">
    <location>
        <begin position="15"/>
        <end position="42"/>
    </location>
</feature>